<dbReference type="EMBL" id="CAKMMF010000004">
    <property type="protein sequence ID" value="CAH1197919.1"/>
    <property type="molecule type" value="Genomic_DNA"/>
</dbReference>
<accession>A0ABM9C092</accession>
<name>A0ABM9C092_9BACL</name>
<proteinExistence type="predicted"/>
<keyword evidence="2" id="KW-1185">Reference proteome</keyword>
<organism evidence="1 2">
    <name type="scientific">Paenibacillus plantiphilus</name>
    <dbReference type="NCBI Taxonomy" id="2905650"/>
    <lineage>
        <taxon>Bacteria</taxon>
        <taxon>Bacillati</taxon>
        <taxon>Bacillota</taxon>
        <taxon>Bacilli</taxon>
        <taxon>Bacillales</taxon>
        <taxon>Paenibacillaceae</taxon>
        <taxon>Paenibacillus</taxon>
    </lineage>
</organism>
<comment type="caution">
    <text evidence="1">The sequence shown here is derived from an EMBL/GenBank/DDBJ whole genome shotgun (WGS) entry which is preliminary data.</text>
</comment>
<dbReference type="Proteomes" id="UP000838686">
    <property type="component" value="Unassembled WGS sequence"/>
</dbReference>
<evidence type="ECO:0000313" key="2">
    <source>
        <dbReference type="Proteomes" id="UP000838686"/>
    </source>
</evidence>
<protein>
    <submittedName>
        <fullName evidence="1">Uncharacterized protein</fullName>
    </submittedName>
</protein>
<reference evidence="1" key="1">
    <citation type="submission" date="2022-01" db="EMBL/GenBank/DDBJ databases">
        <authorList>
            <person name="Criscuolo A."/>
        </authorList>
    </citation>
    <scope>NUCLEOTIDE SEQUENCE</scope>
    <source>
        <strain evidence="1">CIP111893</strain>
    </source>
</reference>
<sequence length="29" mass="3192">MRKAAPPPNKGELLLKLLLIIFSESVSLI</sequence>
<gene>
    <name evidence="1" type="ORF">PAECIP111893_01079</name>
</gene>
<evidence type="ECO:0000313" key="1">
    <source>
        <dbReference type="EMBL" id="CAH1197919.1"/>
    </source>
</evidence>